<evidence type="ECO:0000313" key="2">
    <source>
        <dbReference type="Proteomes" id="UP000830768"/>
    </source>
</evidence>
<organism evidence="1 2">
    <name type="scientific">Fusarium solani subsp. cucurbitae</name>
    <name type="common">Neocosmosporum cucurbitae</name>
    <dbReference type="NCBI Taxonomy" id="2747967"/>
    <lineage>
        <taxon>Eukaryota</taxon>
        <taxon>Fungi</taxon>
        <taxon>Dikarya</taxon>
        <taxon>Ascomycota</taxon>
        <taxon>Pezizomycotina</taxon>
        <taxon>Sordariomycetes</taxon>
        <taxon>Hypocreomycetidae</taxon>
        <taxon>Hypocreales</taxon>
        <taxon>Nectriaceae</taxon>
        <taxon>Fusarium</taxon>
        <taxon>Fusarium solani species complex</taxon>
    </lineage>
</organism>
<protein>
    <submittedName>
        <fullName evidence="1">Uncharacterized protein</fullName>
    </submittedName>
</protein>
<dbReference type="EMBL" id="CP090037">
    <property type="protein sequence ID" value="UPL00059.1"/>
    <property type="molecule type" value="Genomic_DNA"/>
</dbReference>
<reference evidence="1" key="1">
    <citation type="submission" date="2021-11" db="EMBL/GenBank/DDBJ databases">
        <title>Fusarium solani-melongenae Genome sequencing and assembly.</title>
        <authorList>
            <person name="Xie S."/>
            <person name="Huang L."/>
            <person name="Zhang X."/>
        </authorList>
    </citation>
    <scope>NUCLEOTIDE SEQUENCE</scope>
    <source>
        <strain evidence="1">CRI 24-3</strain>
    </source>
</reference>
<dbReference type="Proteomes" id="UP000830768">
    <property type="component" value="Chromosome 9"/>
</dbReference>
<evidence type="ECO:0000313" key="1">
    <source>
        <dbReference type="EMBL" id="UPL00059.1"/>
    </source>
</evidence>
<gene>
    <name evidence="1" type="ORF">LCI18_010993</name>
</gene>
<name>A0ACD3ZFF7_FUSSC</name>
<proteinExistence type="predicted"/>
<sequence>MATLRDEKEEVDAKERAAIVTLDRPQGETTQTTLFSLFNRGAEKQNPDDIATQPSVFDDPRQAPHFQPHPKYENLHRFDPMFTWTWGEETPLVRKLDLRVTFWAWVAFMALNMDQASLGQANADNFLDDLKLDTNDYNLGVTLFRVTFLLAEIPSQLVSKKVGPEKWIPTLMLSWSIVAICQFWLSGRSSFLACRALMGLLQGGFIPDLVLYLSYFFKATELPIRMAILWTATRLSSVVAPLLAYGVLRLRGVHGYSGWRWLFLTEGLLNFVIAFGSIFMMVPSVTQTKRPWRKNGWFNEREEKILVNRILRDDPSKGDMHNRQPITFKLFWDSLCDFDLWPMYFLGLTFVLPSMPPAQYLTLTLRQIGFDTLSTNLLTIPAQLGTTINVSDIPFYFTARDTILSLRLPNIESQMLLVTYISGKIGQRALIGFFTQLWFLPCIVALAVLPADMNKWAMYALVTVLLSYPNPHPLQTAWCSHNSNSVRTRALSASLYNMSVQLQSIIGSNIYREDDRPEYRRGNRVLIGINCLNIVLYILIKVYYTWRNKQKEKKWNSMTTEEKIRYLETSTDQGSKRLDFRFVS</sequence>
<accession>A0ACD3ZFF7</accession>
<keyword evidence="2" id="KW-1185">Reference proteome</keyword>